<dbReference type="InterPro" id="IPR007361">
    <property type="entry name" value="DUF427"/>
</dbReference>
<dbReference type="InterPro" id="IPR038694">
    <property type="entry name" value="DUF427_sf"/>
</dbReference>
<dbReference type="OrthoDB" id="285364at2"/>
<dbReference type="RefSeq" id="WP_089223259.1">
    <property type="nucleotide sequence ID" value="NZ_FZOF01000004.1"/>
</dbReference>
<dbReference type="PANTHER" id="PTHR34310:SF9">
    <property type="entry name" value="BLR5716 PROTEIN"/>
    <property type="match status" value="1"/>
</dbReference>
<gene>
    <name evidence="2" type="ORF">SAMN05216252_104138</name>
</gene>
<proteinExistence type="predicted"/>
<feature type="domain" description="DUF427" evidence="1">
    <location>
        <begin position="21"/>
        <end position="108"/>
    </location>
</feature>
<evidence type="ECO:0000313" key="3">
    <source>
        <dbReference type="Proteomes" id="UP000198280"/>
    </source>
</evidence>
<accession>A0A239CPQ2</accession>
<dbReference type="Pfam" id="PF04248">
    <property type="entry name" value="NTP_transf_9"/>
    <property type="match status" value="1"/>
</dbReference>
<sequence length="118" mass="13215">MPPTDSRRGHRVDAVPGTQHVTVRIDGKVVAETRRPVLVHETGLPVRYYIPPQDVDLALFRGSDTNTTCPYKGIASYWSYGDHNDVAWYYEEPLPSVPEITGHLSFYDTVAEVAVEEA</sequence>
<dbReference type="PANTHER" id="PTHR34310">
    <property type="entry name" value="DUF427 DOMAIN PROTEIN (AFU_ORTHOLOGUE AFUA_3G02220)"/>
    <property type="match status" value="1"/>
</dbReference>
<name>A0A239CPQ2_9ACTN</name>
<dbReference type="EMBL" id="FZOF01000004">
    <property type="protein sequence ID" value="SNS21842.1"/>
    <property type="molecule type" value="Genomic_DNA"/>
</dbReference>
<reference evidence="2 3" key="1">
    <citation type="submission" date="2017-06" db="EMBL/GenBank/DDBJ databases">
        <authorList>
            <person name="Kim H.J."/>
            <person name="Triplett B.A."/>
        </authorList>
    </citation>
    <scope>NUCLEOTIDE SEQUENCE [LARGE SCALE GENOMIC DNA]</scope>
    <source>
        <strain evidence="2 3">CGMCC 4.1858</strain>
    </source>
</reference>
<protein>
    <submittedName>
        <fullName evidence="2">Uncharacterized conserved protein, DUF427 family</fullName>
    </submittedName>
</protein>
<organism evidence="2 3">
    <name type="scientific">Actinacidiphila glaucinigra</name>
    <dbReference type="NCBI Taxonomy" id="235986"/>
    <lineage>
        <taxon>Bacteria</taxon>
        <taxon>Bacillati</taxon>
        <taxon>Actinomycetota</taxon>
        <taxon>Actinomycetes</taxon>
        <taxon>Kitasatosporales</taxon>
        <taxon>Streptomycetaceae</taxon>
        <taxon>Actinacidiphila</taxon>
    </lineage>
</organism>
<dbReference type="AlphaFoldDB" id="A0A239CPQ2"/>
<dbReference type="Gene3D" id="2.170.150.40">
    <property type="entry name" value="Domain of unknown function (DUF427)"/>
    <property type="match status" value="1"/>
</dbReference>
<dbReference type="Proteomes" id="UP000198280">
    <property type="component" value="Unassembled WGS sequence"/>
</dbReference>
<keyword evidence="3" id="KW-1185">Reference proteome</keyword>
<evidence type="ECO:0000259" key="1">
    <source>
        <dbReference type="Pfam" id="PF04248"/>
    </source>
</evidence>
<evidence type="ECO:0000313" key="2">
    <source>
        <dbReference type="EMBL" id="SNS21842.1"/>
    </source>
</evidence>